<protein>
    <submittedName>
        <fullName evidence="8">MFS-type transporter involved in bile tolerance, Atg22 family</fullName>
    </submittedName>
</protein>
<evidence type="ECO:0000256" key="6">
    <source>
        <dbReference type="SAM" id="Phobius"/>
    </source>
</evidence>
<evidence type="ECO:0000256" key="3">
    <source>
        <dbReference type="ARBA" id="ARBA00022692"/>
    </source>
</evidence>
<evidence type="ECO:0000259" key="7">
    <source>
        <dbReference type="PROSITE" id="PS50850"/>
    </source>
</evidence>
<comment type="subcellular location">
    <subcellularLocation>
        <location evidence="1">Cell membrane</location>
        <topology evidence="1">Multi-pass membrane protein</topology>
    </subcellularLocation>
</comment>
<feature type="domain" description="Major facilitator superfamily (MFS) profile" evidence="7">
    <location>
        <begin position="1"/>
        <end position="394"/>
    </location>
</feature>
<dbReference type="AlphaFoldDB" id="A0A1M6HFK2"/>
<dbReference type="Pfam" id="PF07690">
    <property type="entry name" value="MFS_1"/>
    <property type="match status" value="1"/>
</dbReference>
<evidence type="ECO:0000256" key="4">
    <source>
        <dbReference type="ARBA" id="ARBA00022989"/>
    </source>
</evidence>
<dbReference type="GO" id="GO:0022857">
    <property type="term" value="F:transmembrane transporter activity"/>
    <property type="evidence" value="ECO:0007669"/>
    <property type="project" value="InterPro"/>
</dbReference>
<feature type="transmembrane region" description="Helical" evidence="6">
    <location>
        <begin position="305"/>
        <end position="327"/>
    </location>
</feature>
<evidence type="ECO:0000313" key="9">
    <source>
        <dbReference type="Proteomes" id="UP000184052"/>
    </source>
</evidence>
<feature type="transmembrane region" description="Helical" evidence="6">
    <location>
        <begin position="80"/>
        <end position="104"/>
    </location>
</feature>
<feature type="transmembrane region" description="Helical" evidence="6">
    <location>
        <begin position="281"/>
        <end position="299"/>
    </location>
</feature>
<keyword evidence="5 6" id="KW-0472">Membrane</keyword>
<name>A0A1M6HFK2_9FIRM</name>
<dbReference type="SUPFAM" id="SSF103473">
    <property type="entry name" value="MFS general substrate transporter"/>
    <property type="match status" value="1"/>
</dbReference>
<keyword evidence="3 6" id="KW-0812">Transmembrane</keyword>
<feature type="transmembrane region" description="Helical" evidence="6">
    <location>
        <begin position="142"/>
        <end position="159"/>
    </location>
</feature>
<dbReference type="PANTHER" id="PTHR23530:SF1">
    <property type="entry name" value="PERMEASE, MAJOR FACILITATOR SUPERFAMILY-RELATED"/>
    <property type="match status" value="1"/>
</dbReference>
<dbReference type="STRING" id="1121476.SAMN02745751_02001"/>
<dbReference type="PROSITE" id="PS50850">
    <property type="entry name" value="MFS"/>
    <property type="match status" value="1"/>
</dbReference>
<dbReference type="InterPro" id="IPR011701">
    <property type="entry name" value="MFS"/>
</dbReference>
<sequence>MNYYKKLEKNLNKNFLYILLSNFHLTHGVWMLYLAYKGLNLFQIGIMESIFHITSFLMEIPTGMVADVFGRRVSRYMGRLLAVVSTFIMLMANSVYLFALSFIFSALSYNLESGAGDALIYDSLKELDKEGEYTKYKGRFEIFFQLASMGSLLAGGYIATLDYSLVYKISLFIGVITLIQSFSFSEPRIGLADREKTAYLTFLKQLKNSLRIVRENPVIAFVIIFMNLFSTMFTTEFFYLQNYQKAIGNTEFQIGLILAAGSLASAITASKAYKIEKRYSLKNILVFLSILSAICFWGMTIEDIMWLMFIFLSATESIIYIMVNNYLNSLIPSQQRATILSFDSMAFSFFMISFFPIFGRIGDSFGLAISFRITASIATVILGVFVMLMFKKTNNK</sequence>
<accession>A0A1M6HFK2</accession>
<dbReference type="Gene3D" id="1.20.1250.20">
    <property type="entry name" value="MFS general substrate transporter like domains"/>
    <property type="match status" value="1"/>
</dbReference>
<dbReference type="InterPro" id="IPR005829">
    <property type="entry name" value="Sugar_transporter_CS"/>
</dbReference>
<organism evidence="8 9">
    <name type="scientific">Dethiosulfatibacter aminovorans DSM 17477</name>
    <dbReference type="NCBI Taxonomy" id="1121476"/>
    <lineage>
        <taxon>Bacteria</taxon>
        <taxon>Bacillati</taxon>
        <taxon>Bacillota</taxon>
        <taxon>Tissierellia</taxon>
        <taxon>Dethiosulfatibacter</taxon>
    </lineage>
</organism>
<feature type="transmembrane region" description="Helical" evidence="6">
    <location>
        <begin position="339"/>
        <end position="359"/>
    </location>
</feature>
<evidence type="ECO:0000256" key="1">
    <source>
        <dbReference type="ARBA" id="ARBA00004651"/>
    </source>
</evidence>
<feature type="transmembrane region" description="Helical" evidence="6">
    <location>
        <begin position="365"/>
        <end position="390"/>
    </location>
</feature>
<keyword evidence="2" id="KW-0813">Transport</keyword>
<dbReference type="EMBL" id="FQZL01000013">
    <property type="protein sequence ID" value="SHJ20913.1"/>
    <property type="molecule type" value="Genomic_DNA"/>
</dbReference>
<keyword evidence="9" id="KW-1185">Reference proteome</keyword>
<dbReference type="RefSeq" id="WP_073049445.1">
    <property type="nucleotide sequence ID" value="NZ_FQZL01000013.1"/>
</dbReference>
<dbReference type="GO" id="GO:0005886">
    <property type="term" value="C:plasma membrane"/>
    <property type="evidence" value="ECO:0007669"/>
    <property type="project" value="UniProtKB-SubCell"/>
</dbReference>
<feature type="transmembrane region" description="Helical" evidence="6">
    <location>
        <begin position="15"/>
        <end position="34"/>
    </location>
</feature>
<keyword evidence="4 6" id="KW-1133">Transmembrane helix</keyword>
<dbReference type="InterPro" id="IPR036259">
    <property type="entry name" value="MFS_trans_sf"/>
</dbReference>
<feature type="transmembrane region" description="Helical" evidence="6">
    <location>
        <begin position="252"/>
        <end position="269"/>
    </location>
</feature>
<dbReference type="Proteomes" id="UP000184052">
    <property type="component" value="Unassembled WGS sequence"/>
</dbReference>
<dbReference type="PROSITE" id="PS00216">
    <property type="entry name" value="SUGAR_TRANSPORT_1"/>
    <property type="match status" value="1"/>
</dbReference>
<dbReference type="InterPro" id="IPR020846">
    <property type="entry name" value="MFS_dom"/>
</dbReference>
<feature type="transmembrane region" description="Helical" evidence="6">
    <location>
        <begin position="218"/>
        <end position="240"/>
    </location>
</feature>
<dbReference type="InterPro" id="IPR053160">
    <property type="entry name" value="MFS_DHA3_Transporter"/>
</dbReference>
<dbReference type="PANTHER" id="PTHR23530">
    <property type="entry name" value="TRANSPORT PROTEIN-RELATED"/>
    <property type="match status" value="1"/>
</dbReference>
<evidence type="ECO:0000256" key="2">
    <source>
        <dbReference type="ARBA" id="ARBA00022448"/>
    </source>
</evidence>
<evidence type="ECO:0000313" key="8">
    <source>
        <dbReference type="EMBL" id="SHJ20913.1"/>
    </source>
</evidence>
<proteinExistence type="predicted"/>
<gene>
    <name evidence="8" type="ORF">SAMN02745751_02001</name>
</gene>
<evidence type="ECO:0000256" key="5">
    <source>
        <dbReference type="ARBA" id="ARBA00023136"/>
    </source>
</evidence>
<reference evidence="8 9" key="1">
    <citation type="submission" date="2016-11" db="EMBL/GenBank/DDBJ databases">
        <authorList>
            <person name="Jaros S."/>
            <person name="Januszkiewicz K."/>
            <person name="Wedrychowicz H."/>
        </authorList>
    </citation>
    <scope>NUCLEOTIDE SEQUENCE [LARGE SCALE GENOMIC DNA]</scope>
    <source>
        <strain evidence="8 9">DSM 17477</strain>
    </source>
</reference>